<evidence type="ECO:0000313" key="2">
    <source>
        <dbReference type="EMBL" id="MDF4025481.1"/>
    </source>
</evidence>
<protein>
    <recommendedName>
        <fullName evidence="4">DUF3617 family protein</fullName>
    </recommendedName>
</protein>
<proteinExistence type="predicted"/>
<reference evidence="2 3" key="1">
    <citation type="journal article" date="2024" name="Curr. Microbiol.">
        <title>Luteibacter sahnii sp. nov., A Novel Yellow-Colored Xanthomonadin Pigment Producing Probiotic Bacterium from Healthy Rice Seed Microbiome.</title>
        <authorList>
            <person name="Jaiswal G."/>
            <person name="Rana R."/>
            <person name="Nayak P.K."/>
            <person name="Chouhan R."/>
            <person name="Gandhi S.G."/>
            <person name="Patel H.K."/>
            <person name="Patil P.B."/>
        </authorList>
    </citation>
    <scope>NUCLEOTIDE SEQUENCE [LARGE SCALE GENOMIC DNA]</scope>
    <source>
        <strain evidence="2 3">PPL201</strain>
    </source>
</reference>
<evidence type="ECO:0008006" key="4">
    <source>
        <dbReference type="Google" id="ProtNLM"/>
    </source>
</evidence>
<feature type="chain" id="PRO_5045210480" description="DUF3617 family protein" evidence="1">
    <location>
        <begin position="19"/>
        <end position="142"/>
    </location>
</feature>
<accession>A0ABT6BBI0</accession>
<feature type="signal peptide" evidence="1">
    <location>
        <begin position="1"/>
        <end position="18"/>
    </location>
</feature>
<evidence type="ECO:0000256" key="1">
    <source>
        <dbReference type="SAM" id="SignalP"/>
    </source>
</evidence>
<keyword evidence="1" id="KW-0732">Signal</keyword>
<name>A0ABT6BBI0_9GAMM</name>
<gene>
    <name evidence="2" type="ORF">P3W24_10940</name>
</gene>
<organism evidence="2 3">
    <name type="scientific">Luteibacter sahnii</name>
    <dbReference type="NCBI Taxonomy" id="3021977"/>
    <lineage>
        <taxon>Bacteria</taxon>
        <taxon>Pseudomonadati</taxon>
        <taxon>Pseudomonadota</taxon>
        <taxon>Gammaproteobacteria</taxon>
        <taxon>Lysobacterales</taxon>
        <taxon>Rhodanobacteraceae</taxon>
        <taxon>Luteibacter</taxon>
    </lineage>
</organism>
<comment type="caution">
    <text evidence="2">The sequence shown here is derived from an EMBL/GenBank/DDBJ whole genome shotgun (WGS) entry which is preliminary data.</text>
</comment>
<keyword evidence="3" id="KW-1185">Reference proteome</keyword>
<evidence type="ECO:0000313" key="3">
    <source>
        <dbReference type="Proteomes" id="UP001528850"/>
    </source>
</evidence>
<dbReference type="EMBL" id="JARJJS010000002">
    <property type="protein sequence ID" value="MDF4025481.1"/>
    <property type="molecule type" value="Genomic_DNA"/>
</dbReference>
<sequence>MHPFLALALLATAPPAPAWLAGDWEPYSNAFIGLGMLRIAPGRLSWKECHDVPYEVLSVAGDSVTLALADDSRCLLGGAPPARIDSVRLTLRPNRCDLGVTLYATPAARANNVPDAEGLYGKPACPSGPVSHAAANLSTTPR</sequence>
<dbReference type="Proteomes" id="UP001528850">
    <property type="component" value="Unassembled WGS sequence"/>
</dbReference>